<name>A0A1Q3EMW4_LENED</name>
<evidence type="ECO:0000313" key="1">
    <source>
        <dbReference type="EMBL" id="GAW08532.1"/>
    </source>
</evidence>
<sequence>MQGSAVRPCQSITISSYQFTLTVQEKLIISNFLVYSRQPLILYTIASENFAKLCQEFWKVSPEQHSRSIPDLPTTT</sequence>
<proteinExistence type="predicted"/>
<reference evidence="1 2" key="2">
    <citation type="submission" date="2017-02" db="EMBL/GenBank/DDBJ databases">
        <title>A genome survey and senescence transcriptome analysis in Lentinula edodes.</title>
        <authorList>
            <person name="Sakamoto Y."/>
            <person name="Nakade K."/>
            <person name="Sato S."/>
            <person name="Yoshida Y."/>
            <person name="Miyazaki K."/>
            <person name="Natsume S."/>
            <person name="Konno N."/>
        </authorList>
    </citation>
    <scope>NUCLEOTIDE SEQUENCE [LARGE SCALE GENOMIC DNA]</scope>
    <source>
        <strain evidence="1 2">NBRC 111202</strain>
    </source>
</reference>
<dbReference type="AlphaFoldDB" id="A0A1Q3EMW4"/>
<comment type="caution">
    <text evidence="1">The sequence shown here is derived from an EMBL/GenBank/DDBJ whole genome shotgun (WGS) entry which is preliminary data.</text>
</comment>
<keyword evidence="2" id="KW-1185">Reference proteome</keyword>
<dbReference type="Proteomes" id="UP000188533">
    <property type="component" value="Unassembled WGS sequence"/>
</dbReference>
<dbReference type="EMBL" id="BDGU01000660">
    <property type="protein sequence ID" value="GAW08532.1"/>
    <property type="molecule type" value="Genomic_DNA"/>
</dbReference>
<reference evidence="1 2" key="1">
    <citation type="submission" date="2016-08" db="EMBL/GenBank/DDBJ databases">
        <authorList>
            <consortium name="Lentinula edodes genome sequencing consortium"/>
            <person name="Sakamoto Y."/>
            <person name="Nakade K."/>
            <person name="Sato S."/>
            <person name="Yoshida Y."/>
            <person name="Miyazaki K."/>
            <person name="Natsume S."/>
            <person name="Konno N."/>
        </authorList>
    </citation>
    <scope>NUCLEOTIDE SEQUENCE [LARGE SCALE GENOMIC DNA]</scope>
    <source>
        <strain evidence="1 2">NBRC 111202</strain>
    </source>
</reference>
<organism evidence="1 2">
    <name type="scientific">Lentinula edodes</name>
    <name type="common">Shiitake mushroom</name>
    <name type="synonym">Lentinus edodes</name>
    <dbReference type="NCBI Taxonomy" id="5353"/>
    <lineage>
        <taxon>Eukaryota</taxon>
        <taxon>Fungi</taxon>
        <taxon>Dikarya</taxon>
        <taxon>Basidiomycota</taxon>
        <taxon>Agaricomycotina</taxon>
        <taxon>Agaricomycetes</taxon>
        <taxon>Agaricomycetidae</taxon>
        <taxon>Agaricales</taxon>
        <taxon>Marasmiineae</taxon>
        <taxon>Omphalotaceae</taxon>
        <taxon>Lentinula</taxon>
    </lineage>
</organism>
<evidence type="ECO:0000313" key="2">
    <source>
        <dbReference type="Proteomes" id="UP000188533"/>
    </source>
</evidence>
<accession>A0A1Q3EMW4</accession>
<gene>
    <name evidence="1" type="ORF">LENED_010593</name>
</gene>
<protein>
    <submittedName>
        <fullName evidence="1">Uncharacterized protein</fullName>
    </submittedName>
</protein>